<accession>A0A3D8SP47</accession>
<evidence type="ECO:0000259" key="2">
    <source>
        <dbReference type="Pfam" id="PF22980"/>
    </source>
</evidence>
<dbReference type="AlphaFoldDB" id="A0A3D8SP47"/>
<gene>
    <name evidence="3" type="ORF">BP6252_00122</name>
</gene>
<organism evidence="3 4">
    <name type="scientific">Coleophoma cylindrospora</name>
    <dbReference type="NCBI Taxonomy" id="1849047"/>
    <lineage>
        <taxon>Eukaryota</taxon>
        <taxon>Fungi</taxon>
        <taxon>Dikarya</taxon>
        <taxon>Ascomycota</taxon>
        <taxon>Pezizomycotina</taxon>
        <taxon>Leotiomycetes</taxon>
        <taxon>Helotiales</taxon>
        <taxon>Dermateaceae</taxon>
        <taxon>Coleophoma</taxon>
    </lineage>
</organism>
<reference evidence="3 4" key="1">
    <citation type="journal article" date="2018" name="IMA Fungus">
        <title>IMA Genome-F 9: Draft genome sequence of Annulohypoxylon stygium, Aspergillus mulundensis, Berkeleyomyces basicola (syn. Thielaviopsis basicola), Ceratocystis smalleyi, two Cercospora beticola strains, Coleophoma cylindrospora, Fusarium fracticaudum, Phialophora cf. hyalina, and Morchella septimelata.</title>
        <authorList>
            <person name="Wingfield B.D."/>
            <person name="Bills G.F."/>
            <person name="Dong Y."/>
            <person name="Huang W."/>
            <person name="Nel W.J."/>
            <person name="Swalarsk-Parry B.S."/>
            <person name="Vaghefi N."/>
            <person name="Wilken P.M."/>
            <person name="An Z."/>
            <person name="de Beer Z.W."/>
            <person name="De Vos L."/>
            <person name="Chen L."/>
            <person name="Duong T.A."/>
            <person name="Gao Y."/>
            <person name="Hammerbacher A."/>
            <person name="Kikkert J.R."/>
            <person name="Li Y."/>
            <person name="Li H."/>
            <person name="Li K."/>
            <person name="Li Q."/>
            <person name="Liu X."/>
            <person name="Ma X."/>
            <person name="Naidoo K."/>
            <person name="Pethybridge S.J."/>
            <person name="Sun J."/>
            <person name="Steenkamp E.T."/>
            <person name="van der Nest M.A."/>
            <person name="van Wyk S."/>
            <person name="Wingfield M.J."/>
            <person name="Xiong C."/>
            <person name="Yue Q."/>
            <person name="Zhang X."/>
        </authorList>
    </citation>
    <scope>NUCLEOTIDE SEQUENCE [LARGE SCALE GENOMIC DNA]</scope>
    <source>
        <strain evidence="3 4">BP6252</strain>
    </source>
</reference>
<feature type="compositionally biased region" description="Polar residues" evidence="1">
    <location>
        <begin position="55"/>
        <end position="64"/>
    </location>
</feature>
<sequence length="239" mass="27052">MPYFSNEDQFKFLISCIRYSNNGKVDFSQVAKECQIVSKGAAAKRYERMMRTHGIPSTTVTTKPASGRSRKNQPGDSPAPKKRKGEELSEDPNNSVDDEEPLANFKQEPISVKEELKVKEEDNIQEMANFTLETNAEFLSFMDDFPSYGSLDIEPTQQEYTCTPQYLHDEASSSSYHFSKPAGEPYMNQYIANSLQAPRPVCTSPLDVSYLQQMQYSLPKELAQQPPEICGRGEEWSSN</sequence>
<protein>
    <recommendedName>
        <fullName evidence="2">Myb-like DNA-binding domain-containing protein</fullName>
    </recommendedName>
</protein>
<proteinExistence type="predicted"/>
<keyword evidence="4" id="KW-1185">Reference proteome</keyword>
<evidence type="ECO:0000313" key="4">
    <source>
        <dbReference type="Proteomes" id="UP000256645"/>
    </source>
</evidence>
<evidence type="ECO:0000313" key="3">
    <source>
        <dbReference type="EMBL" id="RDW88090.1"/>
    </source>
</evidence>
<feature type="region of interest" description="Disordered" evidence="1">
    <location>
        <begin position="49"/>
        <end position="108"/>
    </location>
</feature>
<dbReference type="STRING" id="1849047.A0A3D8SP47"/>
<dbReference type="OrthoDB" id="5353914at2759"/>
<dbReference type="Proteomes" id="UP000256645">
    <property type="component" value="Unassembled WGS sequence"/>
</dbReference>
<evidence type="ECO:0000256" key="1">
    <source>
        <dbReference type="SAM" id="MobiDB-lite"/>
    </source>
</evidence>
<dbReference type="Pfam" id="PF22980">
    <property type="entry name" value="Myb_DNA-bind_8"/>
    <property type="match status" value="1"/>
</dbReference>
<comment type="caution">
    <text evidence="3">The sequence shown here is derived from an EMBL/GenBank/DDBJ whole genome shotgun (WGS) entry which is preliminary data.</text>
</comment>
<name>A0A3D8SP47_9HELO</name>
<feature type="domain" description="Myb-like DNA-binding" evidence="2">
    <location>
        <begin position="7"/>
        <end position="54"/>
    </location>
</feature>
<dbReference type="InterPro" id="IPR054505">
    <property type="entry name" value="Myb_DNA-bind_8"/>
</dbReference>
<dbReference type="EMBL" id="PDLM01000001">
    <property type="protein sequence ID" value="RDW88090.1"/>
    <property type="molecule type" value="Genomic_DNA"/>
</dbReference>